<proteinExistence type="predicted"/>
<evidence type="ECO:0000313" key="1">
    <source>
        <dbReference type="EMBL" id="GAI59451.1"/>
    </source>
</evidence>
<comment type="caution">
    <text evidence="1">The sequence shown here is derived from an EMBL/GenBank/DDBJ whole genome shotgun (WGS) entry which is preliminary data.</text>
</comment>
<name>X1QXD0_9ZZZZ</name>
<accession>X1QXD0</accession>
<sequence length="32" mass="3750">ISTPFSGNLRPFNRLKATIKDLFKKVPKRKFT</sequence>
<reference evidence="1" key="1">
    <citation type="journal article" date="2014" name="Front. Microbiol.">
        <title>High frequency of phylogenetically diverse reductive dehalogenase-homologous genes in deep subseafloor sedimentary metagenomes.</title>
        <authorList>
            <person name="Kawai M."/>
            <person name="Futagami T."/>
            <person name="Toyoda A."/>
            <person name="Takaki Y."/>
            <person name="Nishi S."/>
            <person name="Hori S."/>
            <person name="Arai W."/>
            <person name="Tsubouchi T."/>
            <person name="Morono Y."/>
            <person name="Uchiyama I."/>
            <person name="Ito T."/>
            <person name="Fujiyama A."/>
            <person name="Inagaki F."/>
            <person name="Takami H."/>
        </authorList>
    </citation>
    <scope>NUCLEOTIDE SEQUENCE</scope>
    <source>
        <strain evidence="1">Expedition CK06-06</strain>
    </source>
</reference>
<feature type="non-terminal residue" evidence="1">
    <location>
        <position position="1"/>
    </location>
</feature>
<protein>
    <submittedName>
        <fullName evidence="1">Uncharacterized protein</fullName>
    </submittedName>
</protein>
<dbReference type="EMBL" id="BARW01001378">
    <property type="protein sequence ID" value="GAI59451.1"/>
    <property type="molecule type" value="Genomic_DNA"/>
</dbReference>
<organism evidence="1">
    <name type="scientific">marine sediment metagenome</name>
    <dbReference type="NCBI Taxonomy" id="412755"/>
    <lineage>
        <taxon>unclassified sequences</taxon>
        <taxon>metagenomes</taxon>
        <taxon>ecological metagenomes</taxon>
    </lineage>
</organism>
<gene>
    <name evidence="1" type="ORF">S12H4_04460</name>
</gene>
<dbReference type="AlphaFoldDB" id="X1QXD0"/>